<keyword evidence="2" id="KW-1133">Transmembrane helix</keyword>
<organism evidence="3 4">
    <name type="scientific">Plasmodium vivax North Korean</name>
    <dbReference type="NCBI Taxonomy" id="1035514"/>
    <lineage>
        <taxon>Eukaryota</taxon>
        <taxon>Sar</taxon>
        <taxon>Alveolata</taxon>
        <taxon>Apicomplexa</taxon>
        <taxon>Aconoidasida</taxon>
        <taxon>Haemosporida</taxon>
        <taxon>Plasmodiidae</taxon>
        <taxon>Plasmodium</taxon>
        <taxon>Plasmodium (Plasmodium)</taxon>
    </lineage>
</organism>
<evidence type="ECO:0000256" key="2">
    <source>
        <dbReference type="SAM" id="Phobius"/>
    </source>
</evidence>
<accession>A0A0J9TVB3</accession>
<dbReference type="NCBIfam" id="TIGR01609">
    <property type="entry name" value="PF_unchar_267"/>
    <property type="match status" value="1"/>
</dbReference>
<proteinExistence type="predicted"/>
<evidence type="ECO:0000313" key="4">
    <source>
        <dbReference type="Proteomes" id="UP000053239"/>
    </source>
</evidence>
<gene>
    <name evidence="3" type="ORF">PVNG_00571</name>
</gene>
<dbReference type="OrthoDB" id="387161at2759"/>
<feature type="region of interest" description="Disordered" evidence="1">
    <location>
        <begin position="1"/>
        <end position="20"/>
    </location>
</feature>
<sequence length="259" mass="30464">MINMNTNSKNETNGASNKKSPSTLTLYSIVNFNRKNVRVVKVTTFVSIVLLSFLFLNCHSFICNGNKYDSDADAFQSELTLPNGRTLAEKETSKAQEEGFFTFENEKDEKLRRDGSPYLKVYTNINDLNNLSVNSFKIWKNVIQNMKNHYYKETVNMDDRWRHYMWHMIWEKHYIQNVQRLINKALQELNNPVTKKEKIINNWFQASEEGLEVFLNCVKEQWDNVVSDKHKKAVQSEQTMNEDAKKVKNQLDKKIVTKM</sequence>
<feature type="transmembrane region" description="Helical" evidence="2">
    <location>
        <begin position="39"/>
        <end position="56"/>
    </location>
</feature>
<keyword evidence="2" id="KW-0472">Membrane</keyword>
<reference evidence="3 4" key="1">
    <citation type="submission" date="2011-09" db="EMBL/GenBank/DDBJ databases">
        <title>The Genome Sequence of Plasmodium vivax North Korean.</title>
        <authorList>
            <consortium name="The Broad Institute Genome Sequencing Platform"/>
            <consortium name="The Broad Institute Genome Sequencing Center for Infectious Disease"/>
            <person name="Neafsey D."/>
            <person name="Carlton J."/>
            <person name="Barnwell J."/>
            <person name="Collins W."/>
            <person name="Escalante A."/>
            <person name="Mullikin J."/>
            <person name="Saul A."/>
            <person name="Guigo R."/>
            <person name="Camara F."/>
            <person name="Young S.K."/>
            <person name="Zeng Q."/>
            <person name="Gargeya S."/>
            <person name="Fitzgerald M."/>
            <person name="Haas B."/>
            <person name="Abouelleil A."/>
            <person name="Alvarado L."/>
            <person name="Arachchi H.M."/>
            <person name="Berlin A."/>
            <person name="Brown A."/>
            <person name="Chapman S.B."/>
            <person name="Chen Z."/>
            <person name="Dunbar C."/>
            <person name="Freedman E."/>
            <person name="Gearin G."/>
            <person name="Gellesch M."/>
            <person name="Goldberg J."/>
            <person name="Griggs A."/>
            <person name="Gujja S."/>
            <person name="Heiman D."/>
            <person name="Howarth C."/>
            <person name="Larson L."/>
            <person name="Lui A."/>
            <person name="MacDonald P.J.P."/>
            <person name="Montmayeur A."/>
            <person name="Murphy C."/>
            <person name="Neiman D."/>
            <person name="Pearson M."/>
            <person name="Priest M."/>
            <person name="Roberts A."/>
            <person name="Saif S."/>
            <person name="Shea T."/>
            <person name="Shenoy N."/>
            <person name="Sisk P."/>
            <person name="Stolte C."/>
            <person name="Sykes S."/>
            <person name="Wortman J."/>
            <person name="Nusbaum C."/>
            <person name="Birren B."/>
        </authorList>
    </citation>
    <scope>NUCLEOTIDE SEQUENCE [LARGE SCALE GENOMIC DNA]</scope>
    <source>
        <strain evidence="3 4">North Korean</strain>
    </source>
</reference>
<evidence type="ECO:0000313" key="3">
    <source>
        <dbReference type="EMBL" id="KMZ98777.1"/>
    </source>
</evidence>
<name>A0A0J9TVB3_PLAVI</name>
<dbReference type="Pfam" id="PF09688">
    <property type="entry name" value="Wx5_PLAF3D7"/>
    <property type="match status" value="1"/>
</dbReference>
<dbReference type="EMBL" id="KQ235437">
    <property type="protein sequence ID" value="KMZ98777.1"/>
    <property type="molecule type" value="Genomic_DNA"/>
</dbReference>
<dbReference type="InterPro" id="IPR006496">
    <property type="entry name" value="CHP01606_Plasmodium_spp"/>
</dbReference>
<keyword evidence="2" id="KW-0812">Transmembrane</keyword>
<dbReference type="Proteomes" id="UP000053239">
    <property type="component" value="Unassembled WGS sequence"/>
</dbReference>
<evidence type="ECO:0000256" key="1">
    <source>
        <dbReference type="SAM" id="MobiDB-lite"/>
    </source>
</evidence>
<dbReference type="AlphaFoldDB" id="A0A0J9TVB3"/>
<protein>
    <submittedName>
        <fullName evidence="3">Uncharacterized protein</fullName>
    </submittedName>
</protein>